<gene>
    <name evidence="1" type="ORF">FHR32_003735</name>
</gene>
<proteinExistence type="predicted"/>
<evidence type="ECO:0000313" key="1">
    <source>
        <dbReference type="EMBL" id="MBB4939430.1"/>
    </source>
</evidence>
<dbReference type="EMBL" id="JACHJU010000001">
    <property type="protein sequence ID" value="MBB4939430.1"/>
    <property type="molecule type" value="Genomic_DNA"/>
</dbReference>
<keyword evidence="2" id="KW-1185">Reference proteome</keyword>
<evidence type="ECO:0000313" key="2">
    <source>
        <dbReference type="Proteomes" id="UP000534286"/>
    </source>
</evidence>
<organism evidence="1 2">
    <name type="scientific">Streptosporangium album</name>
    <dbReference type="NCBI Taxonomy" id="47479"/>
    <lineage>
        <taxon>Bacteria</taxon>
        <taxon>Bacillati</taxon>
        <taxon>Actinomycetota</taxon>
        <taxon>Actinomycetes</taxon>
        <taxon>Streptosporangiales</taxon>
        <taxon>Streptosporangiaceae</taxon>
        <taxon>Streptosporangium</taxon>
    </lineage>
</organism>
<protein>
    <submittedName>
        <fullName evidence="1">Uncharacterized protein</fullName>
    </submittedName>
</protein>
<sequence length="45" mass="5138">MPPENTDWGATYTIAGLGRFYVNDRILHGEDFILHLYNASGQRIN</sequence>
<reference evidence="1 2" key="1">
    <citation type="submission" date="2020-08" db="EMBL/GenBank/DDBJ databases">
        <title>Sequencing the genomes of 1000 actinobacteria strains.</title>
        <authorList>
            <person name="Klenk H.-P."/>
        </authorList>
    </citation>
    <scope>NUCLEOTIDE SEQUENCE [LARGE SCALE GENOMIC DNA]</scope>
    <source>
        <strain evidence="1 2">DSM 43023</strain>
    </source>
</reference>
<accession>A0A7W7RWF9</accession>
<dbReference type="Proteomes" id="UP000534286">
    <property type="component" value="Unassembled WGS sequence"/>
</dbReference>
<name>A0A7W7RWF9_9ACTN</name>
<comment type="caution">
    <text evidence="1">The sequence shown here is derived from an EMBL/GenBank/DDBJ whole genome shotgun (WGS) entry which is preliminary data.</text>
</comment>
<dbReference type="AlphaFoldDB" id="A0A7W7RWF9"/>